<keyword evidence="2 7" id="KW-0560">Oxidoreductase</keyword>
<dbReference type="GO" id="GO:0051287">
    <property type="term" value="F:NAD binding"/>
    <property type="evidence" value="ECO:0007669"/>
    <property type="project" value="UniProtKB-UniRule"/>
</dbReference>
<dbReference type="InterPro" id="IPR017751">
    <property type="entry name" value="G3P_DH_NAD-dep_euk"/>
</dbReference>
<sequence length="406" mass="46332">MYRNLFDKLKEGPLKVKPKRKSEYAYKNTCKHIFTNAPPGNWACAISKIVGVNAKDNYLFENEVKMWVRDELVNGESITDIINNKHENIKYLKGVSLPHNIVAYSDLSHVINKADLLIFIIPSQYLENVLHLIKETKSIKIEKHVKAISLTKGFIFKNNKMNFCSKYISNFLDIPCCALSGANIAMDVATEQFSEATIGGDDKDALLIWQRVFDLPHFKINCVHETIGVEVRQKGININCNSGFYNRHDHRSHNYTNTLIRIKLWFCDGLNAASNSKSAIIRIGINETMLFANTFFNYFNVNILLESCGFADIITSFLGGRNAKCAAEFVKSNPKKSWEQLEHEVLQGQKLQGIVTLKYVYQMIRGNNMTHKFPLFTILYKISFENEEPTSLLKTFMNSAVSPIHP</sequence>
<evidence type="ECO:0000256" key="6">
    <source>
        <dbReference type="PIRSR" id="PIRSR000114-3"/>
    </source>
</evidence>
<dbReference type="SUPFAM" id="SSF48179">
    <property type="entry name" value="6-phosphogluconate dehydrogenase C-terminal domain-like"/>
    <property type="match status" value="1"/>
</dbReference>
<dbReference type="PRINTS" id="PR00077">
    <property type="entry name" value="GPDHDRGNASE"/>
</dbReference>
<dbReference type="PIRSF" id="PIRSF000114">
    <property type="entry name" value="Glycerol-3-P_dh"/>
    <property type="match status" value="1"/>
</dbReference>
<feature type="binding site" evidence="6">
    <location>
        <position position="185"/>
    </location>
    <ligand>
        <name>NAD(+)</name>
        <dbReference type="ChEBI" id="CHEBI:57540"/>
    </ligand>
</feature>
<dbReference type="PANTHER" id="PTHR11728">
    <property type="entry name" value="GLYCEROL-3-PHOSPHATE DEHYDROGENASE"/>
    <property type="match status" value="1"/>
</dbReference>
<dbReference type="Pfam" id="PF01210">
    <property type="entry name" value="NAD_Gly3P_dh_N"/>
    <property type="match status" value="1"/>
</dbReference>
<evidence type="ECO:0000313" key="12">
    <source>
        <dbReference type="Proteomes" id="UP000078560"/>
    </source>
</evidence>
<comment type="catalytic activity">
    <reaction evidence="4 8">
        <text>sn-glycerol 3-phosphate + NAD(+) = dihydroxyacetone phosphate + NADH + H(+)</text>
        <dbReference type="Rhea" id="RHEA:11092"/>
        <dbReference type="ChEBI" id="CHEBI:15378"/>
        <dbReference type="ChEBI" id="CHEBI:57540"/>
        <dbReference type="ChEBI" id="CHEBI:57597"/>
        <dbReference type="ChEBI" id="CHEBI:57642"/>
        <dbReference type="ChEBI" id="CHEBI:57945"/>
        <dbReference type="EC" id="1.1.1.8"/>
    </reaction>
</comment>
<comment type="similarity">
    <text evidence="1 7">Belongs to the NAD-dependent glycerol-3-phosphate dehydrogenase family.</text>
</comment>
<dbReference type="Gene3D" id="1.10.1040.10">
    <property type="entry name" value="N-(1-d-carboxylethyl)-l-norvaline Dehydrogenase, domain 2"/>
    <property type="match status" value="1"/>
</dbReference>
<feature type="domain" description="Glycerol-3-phosphate dehydrogenase NAD-dependent C-terminal" evidence="10">
    <location>
        <begin position="266"/>
        <end position="393"/>
    </location>
</feature>
<evidence type="ECO:0000256" key="5">
    <source>
        <dbReference type="PIRSR" id="PIRSR000114-2"/>
    </source>
</evidence>
<gene>
    <name evidence="11" type="ORF">POVCU2_0048330</name>
</gene>
<feature type="domain" description="Glycerol-3-phosphate dehydrogenase NAD-dependent N-terminal" evidence="9">
    <location>
        <begin position="40"/>
        <end position="204"/>
    </location>
</feature>
<organism evidence="11 12">
    <name type="scientific">Plasmodium ovale curtisi</name>
    <dbReference type="NCBI Taxonomy" id="864141"/>
    <lineage>
        <taxon>Eukaryota</taxon>
        <taxon>Sar</taxon>
        <taxon>Alveolata</taxon>
        <taxon>Apicomplexa</taxon>
        <taxon>Aconoidasida</taxon>
        <taxon>Haemosporida</taxon>
        <taxon>Plasmodiidae</taxon>
        <taxon>Plasmodium</taxon>
        <taxon>Plasmodium (Plasmodium)</taxon>
    </lineage>
</organism>
<evidence type="ECO:0000259" key="9">
    <source>
        <dbReference type="Pfam" id="PF01210"/>
    </source>
</evidence>
<dbReference type="GO" id="GO:0005829">
    <property type="term" value="C:cytosol"/>
    <property type="evidence" value="ECO:0007669"/>
    <property type="project" value="TreeGrafter"/>
</dbReference>
<dbReference type="GO" id="GO:0141152">
    <property type="term" value="F:glycerol-3-phosphate dehydrogenase (NAD+) activity"/>
    <property type="evidence" value="ECO:0007669"/>
    <property type="project" value="UniProtKB-UniRule"/>
</dbReference>
<dbReference type="Pfam" id="PF07479">
    <property type="entry name" value="NAD_Gly3P_dh_C"/>
    <property type="match status" value="1"/>
</dbReference>
<dbReference type="FunFam" id="1.10.1040.10:FF:000004">
    <property type="entry name" value="Glycerol-3-phosphate dehydrogenase [NAD(+)]"/>
    <property type="match status" value="1"/>
</dbReference>
<dbReference type="SUPFAM" id="SSF51735">
    <property type="entry name" value="NAD(P)-binding Rossmann-fold domains"/>
    <property type="match status" value="1"/>
</dbReference>
<feature type="binding site" evidence="5">
    <location>
        <begin position="321"/>
        <end position="322"/>
    </location>
    <ligand>
        <name>substrate</name>
    </ligand>
</feature>
<dbReference type="GO" id="GO:0042803">
    <property type="term" value="F:protein homodimerization activity"/>
    <property type="evidence" value="ECO:0007669"/>
    <property type="project" value="InterPro"/>
</dbReference>
<feature type="binding site" evidence="6">
    <location>
        <position position="321"/>
    </location>
    <ligand>
        <name>NAD(+)</name>
        <dbReference type="ChEBI" id="CHEBI:57540"/>
    </ligand>
</feature>
<protein>
    <recommendedName>
        <fullName evidence="8">Glycerol-3-phosphate dehydrogenase [NAD(+)]</fullName>
        <ecNumber evidence="8">1.1.1.8</ecNumber>
    </recommendedName>
</protein>
<dbReference type="InterPro" id="IPR011128">
    <property type="entry name" value="G3P_DH_NAD-dep_N"/>
</dbReference>
<dbReference type="InterPro" id="IPR006109">
    <property type="entry name" value="G3P_DH_NAD-dep_C"/>
</dbReference>
<dbReference type="EMBL" id="FLQU01000634">
    <property type="protein sequence ID" value="SBS88419.1"/>
    <property type="molecule type" value="Genomic_DNA"/>
</dbReference>
<dbReference type="PANTHER" id="PTHR11728:SF8">
    <property type="entry name" value="GLYCEROL-3-PHOSPHATE DEHYDROGENASE [NAD(+)]-RELATED"/>
    <property type="match status" value="1"/>
</dbReference>
<dbReference type="InterPro" id="IPR008927">
    <property type="entry name" value="6-PGluconate_DH-like_C_sf"/>
</dbReference>
<evidence type="ECO:0000313" key="11">
    <source>
        <dbReference type="EMBL" id="SBS88419.1"/>
    </source>
</evidence>
<proteinExistence type="inferred from homology"/>
<evidence type="ECO:0000256" key="1">
    <source>
        <dbReference type="ARBA" id="ARBA00011009"/>
    </source>
</evidence>
<evidence type="ECO:0000256" key="4">
    <source>
        <dbReference type="ARBA" id="ARBA00048683"/>
    </source>
</evidence>
<dbReference type="AlphaFoldDB" id="A0A1A8WB36"/>
<keyword evidence="3 6" id="KW-0520">NAD</keyword>
<reference evidence="12" key="1">
    <citation type="submission" date="2016-05" db="EMBL/GenBank/DDBJ databases">
        <authorList>
            <person name="Naeem Raeece"/>
        </authorList>
    </citation>
    <scope>NUCLEOTIDE SEQUENCE [LARGE SCALE GENOMIC DNA]</scope>
</reference>
<dbReference type="NCBIfam" id="TIGR03376">
    <property type="entry name" value="glycerol3P_DH"/>
    <property type="match status" value="1"/>
</dbReference>
<feature type="binding site" evidence="5">
    <location>
        <position position="152"/>
    </location>
    <ligand>
        <name>substrate</name>
    </ligand>
</feature>
<evidence type="ECO:0000256" key="3">
    <source>
        <dbReference type="ARBA" id="ARBA00023027"/>
    </source>
</evidence>
<dbReference type="Proteomes" id="UP000078560">
    <property type="component" value="Unassembled WGS sequence"/>
</dbReference>
<dbReference type="GO" id="GO:0005975">
    <property type="term" value="P:carbohydrate metabolic process"/>
    <property type="evidence" value="ECO:0007669"/>
    <property type="project" value="InterPro"/>
</dbReference>
<dbReference type="InterPro" id="IPR036291">
    <property type="entry name" value="NAD(P)-bd_dom_sf"/>
</dbReference>
<dbReference type="InterPro" id="IPR006168">
    <property type="entry name" value="G3P_DH_NAD-dep"/>
</dbReference>
<feature type="binding site" evidence="6">
    <location>
        <position position="352"/>
    </location>
    <ligand>
        <name>NAD(+)</name>
        <dbReference type="ChEBI" id="CHEBI:57540"/>
    </ligand>
</feature>
<dbReference type="EC" id="1.1.1.8" evidence="8"/>
<feature type="binding site" evidence="6">
    <location>
        <position position="350"/>
    </location>
    <ligand>
        <name>NAD(+)</name>
        <dbReference type="ChEBI" id="CHEBI:57540"/>
    </ligand>
</feature>
<dbReference type="Gene3D" id="3.40.50.720">
    <property type="entry name" value="NAD(P)-binding Rossmann-like Domain"/>
    <property type="match status" value="1"/>
</dbReference>
<dbReference type="GO" id="GO:0046168">
    <property type="term" value="P:glycerol-3-phosphate catabolic process"/>
    <property type="evidence" value="ECO:0007669"/>
    <property type="project" value="UniProtKB-UniRule"/>
</dbReference>
<accession>A0A1A8WB36</accession>
<name>A0A1A8WB36_PLAOA</name>
<evidence type="ECO:0000256" key="8">
    <source>
        <dbReference type="RuleBase" id="RU361243"/>
    </source>
</evidence>
<evidence type="ECO:0000259" key="10">
    <source>
        <dbReference type="Pfam" id="PF07479"/>
    </source>
</evidence>
<dbReference type="InterPro" id="IPR013328">
    <property type="entry name" value="6PGD_dom2"/>
</dbReference>
<evidence type="ECO:0000256" key="7">
    <source>
        <dbReference type="RuleBase" id="RU000437"/>
    </source>
</evidence>
<evidence type="ECO:0000256" key="2">
    <source>
        <dbReference type="ARBA" id="ARBA00023002"/>
    </source>
</evidence>